<reference evidence="1 2" key="1">
    <citation type="submission" date="2021-01" db="EMBL/GenBank/DDBJ databases">
        <title>Whole genome sequence of Paenibacillus sonchi LMG 24727 for comparative genomics.</title>
        <authorList>
            <person name="Lee G."/>
            <person name="Kim M.-J."/>
            <person name="Lim K."/>
            <person name="Shin J.-H."/>
        </authorList>
    </citation>
    <scope>NUCLEOTIDE SEQUENCE [LARGE SCALE GENOMIC DNA]</scope>
    <source>
        <strain evidence="1 2">LMG 24727</strain>
        <plasmid evidence="1 2">unnamed1</plasmid>
    </source>
</reference>
<dbReference type="Proteomes" id="UP000595841">
    <property type="component" value="Plasmid unnamed1"/>
</dbReference>
<keyword evidence="1" id="KW-0614">Plasmid</keyword>
<keyword evidence="2" id="KW-1185">Reference proteome</keyword>
<dbReference type="AlphaFoldDB" id="A0A974PJR5"/>
<dbReference type="EMBL" id="CP068596">
    <property type="protein sequence ID" value="QQZ64582.1"/>
    <property type="molecule type" value="Genomic_DNA"/>
</dbReference>
<dbReference type="RefSeq" id="WP_157771246.1">
    <property type="nucleotide sequence ID" value="NZ_CP068596.1"/>
</dbReference>
<geneLocation type="plasmid" evidence="1 2">
    <name>unnamed1</name>
</geneLocation>
<accession>A0A974PJR5</accession>
<sequence length="97" mass="11487">MPKENKIVDWSPALRQHSGNGGRIKRRQLTLHCRSILVFNIIFFIEQQQKNTININFEIIANKKYRIYDIGYKKNHFYFPCASNDFAGMGLLLRQQK</sequence>
<name>A0A974PJR5_9BACL</name>
<organism evidence="1 2">
    <name type="scientific">Paenibacillus sonchi</name>
    <dbReference type="NCBI Taxonomy" id="373687"/>
    <lineage>
        <taxon>Bacteria</taxon>
        <taxon>Bacillati</taxon>
        <taxon>Bacillota</taxon>
        <taxon>Bacilli</taxon>
        <taxon>Bacillales</taxon>
        <taxon>Paenibacillaceae</taxon>
        <taxon>Paenibacillus</taxon>
        <taxon>Paenibacillus sonchi group</taxon>
    </lineage>
</organism>
<protein>
    <submittedName>
        <fullName evidence="1">Uncharacterized protein</fullName>
    </submittedName>
</protein>
<dbReference type="KEGG" id="pson:JI735_34715"/>
<proteinExistence type="predicted"/>
<evidence type="ECO:0000313" key="2">
    <source>
        <dbReference type="Proteomes" id="UP000595841"/>
    </source>
</evidence>
<evidence type="ECO:0000313" key="1">
    <source>
        <dbReference type="EMBL" id="QQZ64582.1"/>
    </source>
</evidence>
<gene>
    <name evidence="1" type="ORF">JI735_34715</name>
</gene>